<reference evidence="2 3" key="1">
    <citation type="submission" date="2020-08" db="EMBL/GenBank/DDBJ databases">
        <title>Genomic Encyclopedia of Type Strains, Phase IV (KMG-IV): sequencing the most valuable type-strain genomes for metagenomic binning, comparative biology and taxonomic classification.</title>
        <authorList>
            <person name="Goeker M."/>
        </authorList>
    </citation>
    <scope>NUCLEOTIDE SEQUENCE [LARGE SCALE GENOMIC DNA]</scope>
    <source>
        <strain evidence="2 3">DSM 24194</strain>
    </source>
</reference>
<dbReference type="AlphaFoldDB" id="A0A839Z0C3"/>
<dbReference type="PANTHER" id="PTHR30399">
    <property type="entry name" value="UNCHARACTERIZED PROTEIN YGJP"/>
    <property type="match status" value="1"/>
</dbReference>
<evidence type="ECO:0000313" key="2">
    <source>
        <dbReference type="EMBL" id="MBB3764809.1"/>
    </source>
</evidence>
<dbReference type="RefSeq" id="WP_183934173.1">
    <property type="nucleotide sequence ID" value="NZ_JACICF010000002.1"/>
</dbReference>
<keyword evidence="3" id="KW-1185">Reference proteome</keyword>
<accession>A0A839Z0C3</accession>
<evidence type="ECO:0000259" key="1">
    <source>
        <dbReference type="Pfam" id="PF01863"/>
    </source>
</evidence>
<dbReference type="Pfam" id="PF01863">
    <property type="entry name" value="YgjP-like"/>
    <property type="match status" value="1"/>
</dbReference>
<name>A0A839Z0C3_9SPHN</name>
<proteinExistence type="predicted"/>
<dbReference type="PANTHER" id="PTHR30399:SF1">
    <property type="entry name" value="UTP PYROPHOSPHATASE"/>
    <property type="match status" value="1"/>
</dbReference>
<dbReference type="CDD" id="cd07344">
    <property type="entry name" value="M48_yhfN_like"/>
    <property type="match status" value="1"/>
</dbReference>
<sequence length="239" mass="27240">MKRGRSNITSSTAPYDLDGLELVFRRHPRARRMRLRYDAERDRLLLTLPPRASQARARAWARSQSDWIAEQRAARPPSIPLAPGEHIPFCGEELLLVHDPAASRRLHHGDGRLVGGGPEEAFPARVHAWLRRAARDRLSEDVAFYAEKARVTVTGVAIGDARTRWGSCSPEGKLRFSWRLVCAPPEVRRYVAAHEVAHRRHMDHGPDFHAFEEELYGAPTRPARRLLRELGPRLQRIGR</sequence>
<feature type="domain" description="YgjP-like metallopeptidase" evidence="1">
    <location>
        <begin position="32"/>
        <end position="225"/>
    </location>
</feature>
<comment type="caution">
    <text evidence="2">The sequence shown here is derived from an EMBL/GenBank/DDBJ whole genome shotgun (WGS) entry which is preliminary data.</text>
</comment>
<organism evidence="2 3">
    <name type="scientific">Sphingomicrobium lutaoense</name>
    <dbReference type="NCBI Taxonomy" id="515949"/>
    <lineage>
        <taxon>Bacteria</taxon>
        <taxon>Pseudomonadati</taxon>
        <taxon>Pseudomonadota</taxon>
        <taxon>Alphaproteobacteria</taxon>
        <taxon>Sphingomonadales</taxon>
        <taxon>Sphingomonadaceae</taxon>
        <taxon>Sphingomicrobium</taxon>
    </lineage>
</organism>
<dbReference type="InterPro" id="IPR053136">
    <property type="entry name" value="UTP_pyrophosphatase-like"/>
</dbReference>
<dbReference type="EMBL" id="JACICF010000002">
    <property type="protein sequence ID" value="MBB3764809.1"/>
    <property type="molecule type" value="Genomic_DNA"/>
</dbReference>
<dbReference type="InterPro" id="IPR002725">
    <property type="entry name" value="YgjP-like_metallopeptidase"/>
</dbReference>
<gene>
    <name evidence="2" type="ORF">FHS50_001871</name>
</gene>
<dbReference type="Gene3D" id="3.30.2010.10">
    <property type="entry name" value="Metalloproteases ('zincins'), catalytic domain"/>
    <property type="match status" value="1"/>
</dbReference>
<evidence type="ECO:0000313" key="3">
    <source>
        <dbReference type="Proteomes" id="UP000578569"/>
    </source>
</evidence>
<protein>
    <recommendedName>
        <fullName evidence="1">YgjP-like metallopeptidase domain-containing protein</fullName>
    </recommendedName>
</protein>
<dbReference type="Proteomes" id="UP000578569">
    <property type="component" value="Unassembled WGS sequence"/>
</dbReference>